<dbReference type="PANTHER" id="PTHR34826">
    <property type="entry name" value="UPF0590 PROTEIN C409.17C"/>
    <property type="match status" value="1"/>
</dbReference>
<evidence type="ECO:0000259" key="1">
    <source>
        <dbReference type="Pfam" id="PF08588"/>
    </source>
</evidence>
<reference evidence="2 3" key="1">
    <citation type="journal article" date="2023" name="Elife">
        <title>Identification of key yeast species and microbe-microbe interactions impacting larval growth of Drosophila in the wild.</title>
        <authorList>
            <person name="Mure A."/>
            <person name="Sugiura Y."/>
            <person name="Maeda R."/>
            <person name="Honda K."/>
            <person name="Sakurai N."/>
            <person name="Takahashi Y."/>
            <person name="Watada M."/>
            <person name="Katoh T."/>
            <person name="Gotoh A."/>
            <person name="Gotoh Y."/>
            <person name="Taniguchi I."/>
            <person name="Nakamura K."/>
            <person name="Hayashi T."/>
            <person name="Katayama T."/>
            <person name="Uemura T."/>
            <person name="Hattori Y."/>
        </authorList>
    </citation>
    <scope>NUCLEOTIDE SEQUENCE [LARGE SCALE GENOMIC DNA]</scope>
    <source>
        <strain evidence="2 3">SC-9</strain>
    </source>
</reference>
<dbReference type="Pfam" id="PF08588">
    <property type="entry name" value="Duc1"/>
    <property type="match status" value="1"/>
</dbReference>
<keyword evidence="3" id="KW-1185">Reference proteome</keyword>
<evidence type="ECO:0000313" key="2">
    <source>
        <dbReference type="EMBL" id="GMM34418.1"/>
    </source>
</evidence>
<gene>
    <name evidence="2" type="ORF">DASC09_017430</name>
</gene>
<organism evidence="2 3">
    <name type="scientific">Saccharomycopsis crataegensis</name>
    <dbReference type="NCBI Taxonomy" id="43959"/>
    <lineage>
        <taxon>Eukaryota</taxon>
        <taxon>Fungi</taxon>
        <taxon>Dikarya</taxon>
        <taxon>Ascomycota</taxon>
        <taxon>Saccharomycotina</taxon>
        <taxon>Saccharomycetes</taxon>
        <taxon>Saccharomycopsidaceae</taxon>
        <taxon>Saccharomycopsis</taxon>
    </lineage>
</organism>
<feature type="domain" description="Domain of unknown function at the cortex 1" evidence="1">
    <location>
        <begin position="5"/>
        <end position="274"/>
    </location>
</feature>
<accession>A0AAV5QI11</accession>
<dbReference type="InterPro" id="IPR013897">
    <property type="entry name" value="Duc1"/>
</dbReference>
<dbReference type="RefSeq" id="XP_064851418.1">
    <property type="nucleotide sequence ID" value="XM_064995346.1"/>
</dbReference>
<dbReference type="GeneID" id="90072397"/>
<dbReference type="AlphaFoldDB" id="A0AAV5QI11"/>
<proteinExistence type="predicted"/>
<name>A0AAV5QI11_9ASCO</name>
<evidence type="ECO:0000313" key="3">
    <source>
        <dbReference type="Proteomes" id="UP001360560"/>
    </source>
</evidence>
<comment type="caution">
    <text evidence="2">The sequence shown here is derived from an EMBL/GenBank/DDBJ whole genome shotgun (WGS) entry which is preliminary data.</text>
</comment>
<dbReference type="Proteomes" id="UP001360560">
    <property type="component" value="Unassembled WGS sequence"/>
</dbReference>
<dbReference type="EMBL" id="BTFZ01000002">
    <property type="protein sequence ID" value="GMM34418.1"/>
    <property type="molecule type" value="Genomic_DNA"/>
</dbReference>
<protein>
    <recommendedName>
        <fullName evidence="1">Domain of unknown function at the cortex 1 domain-containing protein</fullName>
    </recommendedName>
</protein>
<sequence>MSKTRLKISAATEYNPKNPCIVPVNNPKDIISLDGPLAHVKLAVYIKNFQGSTHHESHSFANYPDNTDKHNLKMVIQIKPKVSIRADRLLFGNDFSYPVREFLPYGTSTALRVFKYLVDPSVDGDLYDDENGPWLYGRAMSSFNKVKIIENDDEFSTNIDEHTGLLNNNEIPTNPRDRQQYFTNIDNLKATKLSPNNYYVFVFETDMLSLDNNDFKIMLPGGFGIDLKYYLDKKIDKVEGAGSVRWVLKAVHPDEEIKGVRSGDPLLIITFELVKE</sequence>
<dbReference type="PANTHER" id="PTHR34826:SF2">
    <property type="entry name" value="UPF0590 PROTEIN C409.17C"/>
    <property type="match status" value="1"/>
</dbReference>